<dbReference type="STRING" id="137246.A0A401S282"/>
<sequence>MRTVYPRHHLYNLLKPENLRKTNWTYVTACCQKPTEVTKYEERFRMTWKEYVGVPDVQDVRKFEGCDYGLLKSAFVAELKPELTKMLKLTKPDWDQRGTNYYDLVDRAHQLDRDIGSKLQIL</sequence>
<comment type="caution">
    <text evidence="1">The sequence shown here is derived from an EMBL/GenBank/DDBJ whole genome shotgun (WGS) entry which is preliminary data.</text>
</comment>
<evidence type="ECO:0000313" key="2">
    <source>
        <dbReference type="Proteomes" id="UP000287033"/>
    </source>
</evidence>
<dbReference type="AlphaFoldDB" id="A0A401S282"/>
<dbReference type="EMBL" id="BEZZ01000058">
    <property type="protein sequence ID" value="GCC24466.1"/>
    <property type="molecule type" value="Genomic_DNA"/>
</dbReference>
<protein>
    <submittedName>
        <fullName evidence="1">Uncharacterized protein</fullName>
    </submittedName>
</protein>
<dbReference type="OrthoDB" id="8951128at2759"/>
<evidence type="ECO:0000313" key="1">
    <source>
        <dbReference type="EMBL" id="GCC24466.1"/>
    </source>
</evidence>
<proteinExistence type="predicted"/>
<dbReference type="Proteomes" id="UP000287033">
    <property type="component" value="Unassembled WGS sequence"/>
</dbReference>
<organism evidence="1 2">
    <name type="scientific">Chiloscyllium punctatum</name>
    <name type="common">Brownbanded bambooshark</name>
    <name type="synonym">Hemiscyllium punctatum</name>
    <dbReference type="NCBI Taxonomy" id="137246"/>
    <lineage>
        <taxon>Eukaryota</taxon>
        <taxon>Metazoa</taxon>
        <taxon>Chordata</taxon>
        <taxon>Craniata</taxon>
        <taxon>Vertebrata</taxon>
        <taxon>Chondrichthyes</taxon>
        <taxon>Elasmobranchii</taxon>
        <taxon>Galeomorphii</taxon>
        <taxon>Galeoidea</taxon>
        <taxon>Orectolobiformes</taxon>
        <taxon>Hemiscylliidae</taxon>
        <taxon>Chiloscyllium</taxon>
    </lineage>
</organism>
<accession>A0A401S282</accession>
<name>A0A401S282_CHIPU</name>
<reference evidence="1 2" key="1">
    <citation type="journal article" date="2018" name="Nat. Ecol. Evol.">
        <title>Shark genomes provide insights into elasmobranch evolution and the origin of vertebrates.</title>
        <authorList>
            <person name="Hara Y"/>
            <person name="Yamaguchi K"/>
            <person name="Onimaru K"/>
            <person name="Kadota M"/>
            <person name="Koyanagi M"/>
            <person name="Keeley SD"/>
            <person name="Tatsumi K"/>
            <person name="Tanaka K"/>
            <person name="Motone F"/>
            <person name="Kageyama Y"/>
            <person name="Nozu R"/>
            <person name="Adachi N"/>
            <person name="Nishimura O"/>
            <person name="Nakagawa R"/>
            <person name="Tanegashima C"/>
            <person name="Kiyatake I"/>
            <person name="Matsumoto R"/>
            <person name="Murakumo K"/>
            <person name="Nishida K"/>
            <person name="Terakita A"/>
            <person name="Kuratani S"/>
            <person name="Sato K"/>
            <person name="Hyodo S Kuraku.S."/>
        </authorList>
    </citation>
    <scope>NUCLEOTIDE SEQUENCE [LARGE SCALE GENOMIC DNA]</scope>
</reference>
<keyword evidence="2" id="KW-1185">Reference proteome</keyword>
<gene>
    <name evidence="1" type="ORF">chiPu_0002867</name>
</gene>